<keyword evidence="3" id="KW-1185">Reference proteome</keyword>
<dbReference type="Gene3D" id="3.50.50.60">
    <property type="entry name" value="FAD/NAD(P)-binding domain"/>
    <property type="match status" value="1"/>
</dbReference>
<gene>
    <name evidence="2" type="ORF">CSSPJE1EN1_LOCUS25209</name>
</gene>
<accession>A0ABP0V609</accession>
<reference evidence="2" key="1">
    <citation type="submission" date="2024-02" db="EMBL/GenBank/DDBJ databases">
        <authorList>
            <consortium name="ELIXIR-Norway"/>
            <consortium name="Elixir Norway"/>
        </authorList>
    </citation>
    <scope>NUCLEOTIDE SEQUENCE</scope>
</reference>
<dbReference type="PANTHER" id="PTHR42923:SF3">
    <property type="entry name" value="PROTOPORPHYRINOGEN OXIDASE"/>
    <property type="match status" value="1"/>
</dbReference>
<dbReference type="InterPro" id="IPR050464">
    <property type="entry name" value="Zeta_carotene_desat/Oxidored"/>
</dbReference>
<evidence type="ECO:0000313" key="2">
    <source>
        <dbReference type="EMBL" id="CAK9249831.1"/>
    </source>
</evidence>
<proteinExistence type="predicted"/>
<dbReference type="InterPro" id="IPR002937">
    <property type="entry name" value="Amino_oxidase"/>
</dbReference>
<dbReference type="PANTHER" id="PTHR42923">
    <property type="entry name" value="PROTOPORPHYRINOGEN OXIDASE"/>
    <property type="match status" value="1"/>
</dbReference>
<sequence length="218" mass="24124">MGEWVSALTQHLEKKLGDRFEKNRPVSREDLNALKNVIITVPASEAAKLVGPGDLAERLQAVKYAPLLTATVFVAKKDLARQPRGLGVLMPRNEGRKCLGILYNSSAFLNRVTDDSTTSLTVMLGGGSDGDILKKPDSEIRDIIKNELFEIFGLRNDPLEVAIHRWERAVPTYNRHLLDTWTVAEKSWCAIAGHVLFGNYTGQVSLRGMLELASQLGK</sequence>
<name>A0ABP0V609_9BRYO</name>
<dbReference type="InterPro" id="IPR036188">
    <property type="entry name" value="FAD/NAD-bd_sf"/>
</dbReference>
<evidence type="ECO:0000259" key="1">
    <source>
        <dbReference type="Pfam" id="PF01593"/>
    </source>
</evidence>
<dbReference type="SUPFAM" id="SSF54373">
    <property type="entry name" value="FAD-linked reductases, C-terminal domain"/>
    <property type="match status" value="1"/>
</dbReference>
<dbReference type="Proteomes" id="UP001497444">
    <property type="component" value="Unassembled WGS sequence"/>
</dbReference>
<evidence type="ECO:0000313" key="3">
    <source>
        <dbReference type="Proteomes" id="UP001497444"/>
    </source>
</evidence>
<feature type="domain" description="Amine oxidase" evidence="1">
    <location>
        <begin position="35"/>
        <end position="201"/>
    </location>
</feature>
<protein>
    <recommendedName>
        <fullName evidence="1">Amine oxidase domain-containing protein</fullName>
    </recommendedName>
</protein>
<dbReference type="Pfam" id="PF01593">
    <property type="entry name" value="Amino_oxidase"/>
    <property type="match status" value="1"/>
</dbReference>
<comment type="caution">
    <text evidence="2">The sequence shown here is derived from an EMBL/GenBank/DDBJ whole genome shotgun (WGS) entry which is preliminary data.</text>
</comment>
<organism evidence="2 3">
    <name type="scientific">Sphagnum jensenii</name>
    <dbReference type="NCBI Taxonomy" id="128206"/>
    <lineage>
        <taxon>Eukaryota</taxon>
        <taxon>Viridiplantae</taxon>
        <taxon>Streptophyta</taxon>
        <taxon>Embryophyta</taxon>
        <taxon>Bryophyta</taxon>
        <taxon>Sphagnophytina</taxon>
        <taxon>Sphagnopsida</taxon>
        <taxon>Sphagnales</taxon>
        <taxon>Sphagnaceae</taxon>
        <taxon>Sphagnum</taxon>
    </lineage>
</organism>
<dbReference type="EMBL" id="CAXAQS010000054">
    <property type="protein sequence ID" value="CAK9249831.1"/>
    <property type="molecule type" value="Genomic_DNA"/>
</dbReference>